<dbReference type="Pfam" id="PF00169">
    <property type="entry name" value="PH"/>
    <property type="match status" value="1"/>
</dbReference>
<dbReference type="InterPro" id="IPR001849">
    <property type="entry name" value="PH_domain"/>
</dbReference>
<dbReference type="Gene3D" id="2.30.30.40">
    <property type="entry name" value="SH3 Domains"/>
    <property type="match status" value="1"/>
</dbReference>
<keyword evidence="3 8" id="KW-0863">Zinc-finger</keyword>
<dbReference type="InterPro" id="IPR036028">
    <property type="entry name" value="SH3-like_dom_sf"/>
</dbReference>
<dbReference type="SMART" id="SM00233">
    <property type="entry name" value="PH"/>
    <property type="match status" value="1"/>
</dbReference>
<feature type="domain" description="PH" evidence="13">
    <location>
        <begin position="13"/>
        <end position="118"/>
    </location>
</feature>
<dbReference type="Gene3D" id="2.30.29.30">
    <property type="entry name" value="Pleckstrin-homology domain (PH domain)/Phosphotyrosine-binding domain (PTB)"/>
    <property type="match status" value="1"/>
</dbReference>
<dbReference type="InterPro" id="IPR043539">
    <property type="entry name" value="Grb2-like"/>
</dbReference>
<keyword evidence="2" id="KW-0479">Metal-binding</keyword>
<proteinExistence type="predicted"/>
<dbReference type="InterPro" id="IPR036860">
    <property type="entry name" value="SH2_dom_sf"/>
</dbReference>
<evidence type="ECO:0000256" key="3">
    <source>
        <dbReference type="ARBA" id="ARBA00022771"/>
    </source>
</evidence>
<keyword evidence="9" id="KW-0547">Nucleotide-binding</keyword>
<dbReference type="Pfam" id="PF00779">
    <property type="entry name" value="BTK"/>
    <property type="match status" value="1"/>
</dbReference>
<evidence type="ECO:0000256" key="10">
    <source>
        <dbReference type="SAM" id="MobiDB-lite"/>
    </source>
</evidence>
<evidence type="ECO:0000313" key="15">
    <source>
        <dbReference type="Proteomes" id="UP001626550"/>
    </source>
</evidence>
<dbReference type="GO" id="GO:0008270">
    <property type="term" value="F:zinc ion binding"/>
    <property type="evidence" value="ECO:0007669"/>
    <property type="project" value="UniProtKB-KW"/>
</dbReference>
<dbReference type="Proteomes" id="UP001626550">
    <property type="component" value="Unassembled WGS sequence"/>
</dbReference>
<evidence type="ECO:0000313" key="14">
    <source>
        <dbReference type="EMBL" id="KAL3313793.1"/>
    </source>
</evidence>
<dbReference type="SMART" id="SM00326">
    <property type="entry name" value="SH3"/>
    <property type="match status" value="1"/>
</dbReference>
<evidence type="ECO:0000256" key="1">
    <source>
        <dbReference type="ARBA" id="ARBA00022443"/>
    </source>
</evidence>
<evidence type="ECO:0000259" key="12">
    <source>
        <dbReference type="PROSITE" id="PS50002"/>
    </source>
</evidence>
<evidence type="ECO:0000256" key="6">
    <source>
        <dbReference type="PROSITE-ProRule" id="PRU00191"/>
    </source>
</evidence>
<keyword evidence="15" id="KW-1185">Reference proteome</keyword>
<dbReference type="SMART" id="SM00252">
    <property type="entry name" value="SH2"/>
    <property type="match status" value="1"/>
</dbReference>
<dbReference type="PROSITE" id="PS50001">
    <property type="entry name" value="SH2"/>
    <property type="match status" value="1"/>
</dbReference>
<keyword evidence="1 7" id="KW-0728">SH3 domain</keyword>
<evidence type="ECO:0000256" key="8">
    <source>
        <dbReference type="PROSITE-ProRule" id="PRU00432"/>
    </source>
</evidence>
<keyword evidence="9" id="KW-0067">ATP-binding</keyword>
<evidence type="ECO:0000256" key="9">
    <source>
        <dbReference type="PROSITE-ProRule" id="PRU10141"/>
    </source>
</evidence>
<dbReference type="PROSITE" id="PS50003">
    <property type="entry name" value="PH_DOMAIN"/>
    <property type="match status" value="1"/>
</dbReference>
<dbReference type="PRINTS" id="PR00401">
    <property type="entry name" value="SH2DOMAIN"/>
</dbReference>
<dbReference type="SUPFAM" id="SSF55550">
    <property type="entry name" value="SH2 domain"/>
    <property type="match status" value="1"/>
</dbReference>
<dbReference type="PANTHER" id="PTHR46037">
    <property type="entry name" value="PROTEIN ENHANCER OF SEVENLESS 2B"/>
    <property type="match status" value="1"/>
</dbReference>
<evidence type="ECO:0000259" key="13">
    <source>
        <dbReference type="PROSITE" id="PS50003"/>
    </source>
</evidence>
<feature type="compositionally biased region" description="Polar residues" evidence="10">
    <location>
        <begin position="244"/>
        <end position="261"/>
    </location>
</feature>
<dbReference type="EMBL" id="JBJKFK010001191">
    <property type="protein sequence ID" value="KAL3313793.1"/>
    <property type="molecule type" value="Genomic_DNA"/>
</dbReference>
<feature type="domain" description="SH3" evidence="12">
    <location>
        <begin position="262"/>
        <end position="322"/>
    </location>
</feature>
<reference evidence="14 15" key="1">
    <citation type="submission" date="2024-11" db="EMBL/GenBank/DDBJ databases">
        <title>Adaptive evolution of stress response genes in parasites aligns with host niche diversity.</title>
        <authorList>
            <person name="Hahn C."/>
            <person name="Resl P."/>
        </authorList>
    </citation>
    <scope>NUCLEOTIDE SEQUENCE [LARGE SCALE GENOMIC DNA]</scope>
    <source>
        <strain evidence="14">EGGRZ-B1_66</strain>
        <tissue evidence="14">Body</tissue>
    </source>
</reference>
<name>A0ABD2Q2F0_9PLAT</name>
<evidence type="ECO:0000256" key="5">
    <source>
        <dbReference type="ARBA" id="ARBA00022999"/>
    </source>
</evidence>
<accession>A0ABD2Q2F0</accession>
<dbReference type="PROSITE" id="PS00107">
    <property type="entry name" value="PROTEIN_KINASE_ATP"/>
    <property type="match status" value="1"/>
</dbReference>
<sequence>MNADPELKVSRMEKRSTGKLFGRGVFKLREFVLTPQSIKYYEANGGNRGKERGCILLSSVKYVEKVMNDALEGRKNVFQLAHLDENPVQNCGLNITYIIAGNSNERDDWLSLIRFYARERDASFFANYHPGVWVKNSHYTCCDASFERAQGCQATSLPEPLKPQSKRSSNVIPPNPALLDTAYRTNGVANQLNYNQMLLMLQNQNLINAMNLQPQTPHQNSNSQSQVNISNIVQQIVQPKPVGNATNSRSSFSAQRNGNATDPDNVVIAIHNYNPLPKNQLKLQKGERYFIVDQSNSQWWYVRNSAGQAGYVPTNYIHKPNSLDAYDWYYKGITRQQAEAILLEEQREGCFLVRDSVSKKNTFTLSVTSKDPEMAGKFKVHHYLILRTSGAAQENGTVNGDQTLYYLSKKHAFPSIEEVVHYHRHNSGGLVVRLRSHPTKDRESPVTAGLGLDEFELDLDELQIEKEEIGKGQFGVVKLGTFRQIRVAVKQMVEGAMNEDDFIEEAKNMR</sequence>
<keyword evidence="4" id="KW-0862">Zinc</keyword>
<dbReference type="Gene3D" id="3.30.505.10">
    <property type="entry name" value="SH2 domain"/>
    <property type="match status" value="1"/>
</dbReference>
<dbReference type="PROSITE" id="PS50002">
    <property type="entry name" value="SH3"/>
    <property type="match status" value="1"/>
</dbReference>
<dbReference type="Pfam" id="PF00018">
    <property type="entry name" value="SH3_1"/>
    <property type="match status" value="1"/>
</dbReference>
<evidence type="ECO:0008006" key="16">
    <source>
        <dbReference type="Google" id="ProtNLM"/>
    </source>
</evidence>
<feature type="region of interest" description="Disordered" evidence="10">
    <location>
        <begin position="241"/>
        <end position="261"/>
    </location>
</feature>
<dbReference type="InterPro" id="IPR000980">
    <property type="entry name" value="SH2"/>
</dbReference>
<organism evidence="14 15">
    <name type="scientific">Cichlidogyrus casuarinus</name>
    <dbReference type="NCBI Taxonomy" id="1844966"/>
    <lineage>
        <taxon>Eukaryota</taxon>
        <taxon>Metazoa</taxon>
        <taxon>Spiralia</taxon>
        <taxon>Lophotrochozoa</taxon>
        <taxon>Platyhelminthes</taxon>
        <taxon>Monogenea</taxon>
        <taxon>Monopisthocotylea</taxon>
        <taxon>Dactylogyridea</taxon>
        <taxon>Ancyrocephalidae</taxon>
        <taxon>Cichlidogyrus</taxon>
    </lineage>
</organism>
<gene>
    <name evidence="14" type="ORF">Ciccas_007602</name>
</gene>
<dbReference type="InterPro" id="IPR011009">
    <property type="entry name" value="Kinase-like_dom_sf"/>
</dbReference>
<comment type="caution">
    <text evidence="14">The sequence shown here is derived from an EMBL/GenBank/DDBJ whole genome shotgun (WGS) entry which is preliminary data.</text>
</comment>
<evidence type="ECO:0000259" key="11">
    <source>
        <dbReference type="PROSITE" id="PS50001"/>
    </source>
</evidence>
<evidence type="ECO:0000256" key="2">
    <source>
        <dbReference type="ARBA" id="ARBA00022723"/>
    </source>
</evidence>
<evidence type="ECO:0000256" key="7">
    <source>
        <dbReference type="PROSITE-ProRule" id="PRU00192"/>
    </source>
</evidence>
<dbReference type="InterPro" id="IPR017441">
    <property type="entry name" value="Protein_kinase_ATP_BS"/>
</dbReference>
<dbReference type="GO" id="GO:0005524">
    <property type="term" value="F:ATP binding"/>
    <property type="evidence" value="ECO:0007669"/>
    <property type="project" value="UniProtKB-UniRule"/>
</dbReference>
<feature type="binding site" evidence="9">
    <location>
        <position position="490"/>
    </location>
    <ligand>
        <name>ATP</name>
        <dbReference type="ChEBI" id="CHEBI:30616"/>
    </ligand>
</feature>
<keyword evidence="5 6" id="KW-0727">SH2 domain</keyword>
<dbReference type="Pfam" id="PF00017">
    <property type="entry name" value="SH2"/>
    <property type="match status" value="1"/>
</dbReference>
<feature type="domain" description="SH2" evidence="11">
    <location>
        <begin position="328"/>
        <end position="439"/>
    </location>
</feature>
<dbReference type="SUPFAM" id="SSF50044">
    <property type="entry name" value="SH3-domain"/>
    <property type="match status" value="1"/>
</dbReference>
<dbReference type="AlphaFoldDB" id="A0ABD2Q2F0"/>
<dbReference type="SUPFAM" id="SSF56112">
    <property type="entry name" value="Protein kinase-like (PK-like)"/>
    <property type="match status" value="1"/>
</dbReference>
<dbReference type="PROSITE" id="PS51113">
    <property type="entry name" value="ZF_BTK"/>
    <property type="match status" value="1"/>
</dbReference>
<dbReference type="InterPro" id="IPR001452">
    <property type="entry name" value="SH3_domain"/>
</dbReference>
<dbReference type="Gene3D" id="3.30.200.20">
    <property type="entry name" value="Phosphorylase Kinase, domain 1"/>
    <property type="match status" value="1"/>
</dbReference>
<evidence type="ECO:0000256" key="4">
    <source>
        <dbReference type="ARBA" id="ARBA00022833"/>
    </source>
</evidence>
<protein>
    <recommendedName>
        <fullName evidence="16">Tyrosine-protein kinase</fullName>
    </recommendedName>
</protein>
<dbReference type="InterPro" id="IPR001562">
    <property type="entry name" value="Znf_Btk_motif"/>
</dbReference>
<dbReference type="SUPFAM" id="SSF50729">
    <property type="entry name" value="PH domain-like"/>
    <property type="match status" value="1"/>
</dbReference>
<dbReference type="InterPro" id="IPR011993">
    <property type="entry name" value="PH-like_dom_sf"/>
</dbReference>